<keyword evidence="3" id="KW-1185">Reference proteome</keyword>
<dbReference type="PANTHER" id="PTHR34009:SF2">
    <property type="entry name" value="PROTEIN STAR"/>
    <property type="match status" value="1"/>
</dbReference>
<dbReference type="GO" id="GO:0008168">
    <property type="term" value="F:methyltransferase activity"/>
    <property type="evidence" value="ECO:0007669"/>
    <property type="project" value="UniProtKB-KW"/>
</dbReference>
<dbReference type="Proteomes" id="UP000766609">
    <property type="component" value="Unassembled WGS sequence"/>
</dbReference>
<keyword evidence="2" id="KW-0489">Methyltransferase</keyword>
<organism evidence="2 3">
    <name type="scientific">Algoriphagus marincola</name>
    <dbReference type="NCBI Taxonomy" id="264027"/>
    <lineage>
        <taxon>Bacteria</taxon>
        <taxon>Pseudomonadati</taxon>
        <taxon>Bacteroidota</taxon>
        <taxon>Cytophagia</taxon>
        <taxon>Cytophagales</taxon>
        <taxon>Cyclobacteriaceae</taxon>
        <taxon>Algoriphagus</taxon>
    </lineage>
</organism>
<dbReference type="SUPFAM" id="SSF53335">
    <property type="entry name" value="S-adenosyl-L-methionine-dependent methyltransferases"/>
    <property type="match status" value="1"/>
</dbReference>
<proteinExistence type="predicted"/>
<name>A0ABS7N4E2_9BACT</name>
<dbReference type="Pfam" id="PF05050">
    <property type="entry name" value="Methyltransf_21"/>
    <property type="match status" value="1"/>
</dbReference>
<sequence length="247" mass="29209">MKSKIFHFLKMVLPPFITEWIKNKRHSRLITTENFPNYTLINSFAQYQEDLILDAILRKELGFYVDIGANDPKKFSNTLRFYRRGWSGINIEPQPDKIVLFEKMRNRDINLNIGIGTEIGQLDFYRLEIDTLSTFDKKTALNHCSRFKTQIKEVSNVEVWPLKEVLNKYLPNNQSIDFLSIDTEGFDLKVLKSNDWDLYRPKIVLIEVGKEGHEIVSFLRNKNYELVYKNSCNFFFLDKIKGNKIHE</sequence>
<accession>A0ABS7N4E2</accession>
<dbReference type="Gene3D" id="3.40.50.150">
    <property type="entry name" value="Vaccinia Virus protein VP39"/>
    <property type="match status" value="1"/>
</dbReference>
<keyword evidence="2" id="KW-0808">Transferase</keyword>
<dbReference type="InterPro" id="IPR006342">
    <property type="entry name" value="FkbM_mtfrase"/>
</dbReference>
<dbReference type="NCBIfam" id="TIGR01444">
    <property type="entry name" value="fkbM_fam"/>
    <property type="match status" value="1"/>
</dbReference>
<evidence type="ECO:0000259" key="1">
    <source>
        <dbReference type="Pfam" id="PF05050"/>
    </source>
</evidence>
<dbReference type="RefSeq" id="WP_222583681.1">
    <property type="nucleotide sequence ID" value="NZ_JAHVHP010000001.1"/>
</dbReference>
<dbReference type="EMBL" id="JAHVHP010000001">
    <property type="protein sequence ID" value="MBY5950856.1"/>
    <property type="molecule type" value="Genomic_DNA"/>
</dbReference>
<feature type="domain" description="Methyltransferase FkbM" evidence="1">
    <location>
        <begin position="66"/>
        <end position="226"/>
    </location>
</feature>
<gene>
    <name evidence="2" type="ORF">KUV23_07720</name>
</gene>
<dbReference type="InterPro" id="IPR029063">
    <property type="entry name" value="SAM-dependent_MTases_sf"/>
</dbReference>
<dbReference type="InterPro" id="IPR053202">
    <property type="entry name" value="EGF_Rcpt_Signaling_Reg"/>
</dbReference>
<protein>
    <submittedName>
        <fullName evidence="2">FkbM family methyltransferase</fullName>
    </submittedName>
</protein>
<evidence type="ECO:0000313" key="3">
    <source>
        <dbReference type="Proteomes" id="UP000766609"/>
    </source>
</evidence>
<dbReference type="GO" id="GO:0032259">
    <property type="term" value="P:methylation"/>
    <property type="evidence" value="ECO:0007669"/>
    <property type="project" value="UniProtKB-KW"/>
</dbReference>
<dbReference type="PANTHER" id="PTHR34009">
    <property type="entry name" value="PROTEIN STAR"/>
    <property type="match status" value="1"/>
</dbReference>
<comment type="caution">
    <text evidence="2">The sequence shown here is derived from an EMBL/GenBank/DDBJ whole genome shotgun (WGS) entry which is preliminary data.</text>
</comment>
<evidence type="ECO:0000313" key="2">
    <source>
        <dbReference type="EMBL" id="MBY5950856.1"/>
    </source>
</evidence>
<reference evidence="2 3" key="1">
    <citation type="submission" date="2021-06" db="EMBL/GenBank/DDBJ databases">
        <title>44 bacteria genomes isolated from Dapeng, Shenzhen.</title>
        <authorList>
            <person name="Zheng W."/>
            <person name="Yu S."/>
            <person name="Huang Y."/>
        </authorList>
    </citation>
    <scope>NUCLEOTIDE SEQUENCE [LARGE SCALE GENOMIC DNA]</scope>
    <source>
        <strain evidence="2 3">DP5N14-6</strain>
    </source>
</reference>